<dbReference type="SMART" id="SM00256">
    <property type="entry name" value="FBOX"/>
    <property type="match status" value="1"/>
</dbReference>
<reference evidence="2 3" key="1">
    <citation type="journal article" date="2021" name="BMC Genomics">
        <title>Datura genome reveals duplications of psychoactive alkaloid biosynthetic genes and high mutation rate following tissue culture.</title>
        <authorList>
            <person name="Rajewski A."/>
            <person name="Carter-House D."/>
            <person name="Stajich J."/>
            <person name="Litt A."/>
        </authorList>
    </citation>
    <scope>NUCLEOTIDE SEQUENCE [LARGE SCALE GENOMIC DNA]</scope>
    <source>
        <strain evidence="2">AR-01</strain>
    </source>
</reference>
<sequence>MMAGVSSIWQEDVSIKIMEKIVQKISIGDYIRMGAVCKSWRRIIANVKPSHDVQVPWLLQLKDCKYNHDTGFNFYSLSEGVFYSFKLPNHILNKYPKAAAHEGDTFCCATCDGWLVLVVGPDHDPDMFLFDPISEKDVKLPSLTTLASFPSFLDFVNLDDDDFKISLMVPTVQVFSTSDNNLIVAAIFMDVENEVDILGLCNCDINGVLEEERCWKIFDGGRIDGGRIVRYESMLFHNDALYALIELEDNDCFDLDKRIGDEINRVVVLDERTEVKVKLINIVKDTTAYHIRGANYSNEVHHISYCGLKYVYLTRSIKGELLIIWNKTDPLSKHEEEDIYHTSKLMIERYEGVCKTNEDFEPITSLGDQAVFVSPNSSSFSIPATSGCQSNCIYFTVDMLDTLYKKSLILYRQSDLDGTHISSLSSH</sequence>
<name>A0ABS8RHA1_DATST</name>
<dbReference type="Pfam" id="PF00646">
    <property type="entry name" value="F-box"/>
    <property type="match status" value="1"/>
</dbReference>
<feature type="domain" description="F-box" evidence="1">
    <location>
        <begin position="13"/>
        <end position="53"/>
    </location>
</feature>
<dbReference type="EMBL" id="JACEIK010000007">
    <property type="protein sequence ID" value="MCD7446223.1"/>
    <property type="molecule type" value="Genomic_DNA"/>
</dbReference>
<dbReference type="PANTHER" id="PTHR44259:SF107">
    <property type="entry name" value="F-BOX PROTEIN SKIP23-LIKE"/>
    <property type="match status" value="1"/>
</dbReference>
<dbReference type="Proteomes" id="UP000823775">
    <property type="component" value="Unassembled WGS sequence"/>
</dbReference>
<evidence type="ECO:0000313" key="2">
    <source>
        <dbReference type="EMBL" id="MCD7446223.1"/>
    </source>
</evidence>
<comment type="caution">
    <text evidence="2">The sequence shown here is derived from an EMBL/GenBank/DDBJ whole genome shotgun (WGS) entry which is preliminary data.</text>
</comment>
<proteinExistence type="predicted"/>
<evidence type="ECO:0000313" key="3">
    <source>
        <dbReference type="Proteomes" id="UP000823775"/>
    </source>
</evidence>
<dbReference type="InterPro" id="IPR050942">
    <property type="entry name" value="F-box_BR-signaling"/>
</dbReference>
<dbReference type="InterPro" id="IPR001810">
    <property type="entry name" value="F-box_dom"/>
</dbReference>
<gene>
    <name evidence="2" type="ORF">HAX54_045280</name>
</gene>
<keyword evidence="3" id="KW-1185">Reference proteome</keyword>
<dbReference type="InterPro" id="IPR005174">
    <property type="entry name" value="KIB1-4_b-propeller"/>
</dbReference>
<organism evidence="2 3">
    <name type="scientific">Datura stramonium</name>
    <name type="common">Jimsonweed</name>
    <name type="synonym">Common thornapple</name>
    <dbReference type="NCBI Taxonomy" id="4076"/>
    <lineage>
        <taxon>Eukaryota</taxon>
        <taxon>Viridiplantae</taxon>
        <taxon>Streptophyta</taxon>
        <taxon>Embryophyta</taxon>
        <taxon>Tracheophyta</taxon>
        <taxon>Spermatophyta</taxon>
        <taxon>Magnoliopsida</taxon>
        <taxon>eudicotyledons</taxon>
        <taxon>Gunneridae</taxon>
        <taxon>Pentapetalae</taxon>
        <taxon>asterids</taxon>
        <taxon>lamiids</taxon>
        <taxon>Solanales</taxon>
        <taxon>Solanaceae</taxon>
        <taxon>Solanoideae</taxon>
        <taxon>Datureae</taxon>
        <taxon>Datura</taxon>
    </lineage>
</organism>
<evidence type="ECO:0000259" key="1">
    <source>
        <dbReference type="SMART" id="SM00256"/>
    </source>
</evidence>
<dbReference type="PANTHER" id="PTHR44259">
    <property type="entry name" value="OS07G0183000 PROTEIN-RELATED"/>
    <property type="match status" value="1"/>
</dbReference>
<protein>
    <recommendedName>
        <fullName evidence="1">F-box domain-containing protein</fullName>
    </recommendedName>
</protein>
<accession>A0ABS8RHA1</accession>
<dbReference type="Pfam" id="PF03478">
    <property type="entry name" value="Beta-prop_KIB1-4"/>
    <property type="match status" value="1"/>
</dbReference>